<sequence length="103" mass="12293">MSNYTVYIRPQAFQEIKSLPGNIRQRVRQAIRELAENPRPPQSKQLDVSFELDLWRLRIDNWRIVYAITEADKIVDVFTVRKRPPYNYEDLEKLLADIKDSDD</sequence>
<dbReference type="AlphaFoldDB" id="K9VRG8"/>
<organism evidence="3 4">
    <name type="scientific">Phormidium nigroviride PCC 7112</name>
    <dbReference type="NCBI Taxonomy" id="179408"/>
    <lineage>
        <taxon>Bacteria</taxon>
        <taxon>Bacillati</taxon>
        <taxon>Cyanobacteriota</taxon>
        <taxon>Cyanophyceae</taxon>
        <taxon>Oscillatoriophycideae</taxon>
        <taxon>Oscillatoriales</taxon>
        <taxon>Oscillatoriaceae</taxon>
        <taxon>Phormidium</taxon>
    </lineage>
</organism>
<evidence type="ECO:0000313" key="3">
    <source>
        <dbReference type="EMBL" id="AFZ10077.1"/>
    </source>
</evidence>
<comment type="similarity">
    <text evidence="1">Belongs to the RelE toxin family.</text>
</comment>
<dbReference type="PANTHER" id="PTHR35601:SF1">
    <property type="entry name" value="TOXIN RELE"/>
    <property type="match status" value="1"/>
</dbReference>
<dbReference type="HOGENOM" id="CLU_155761_3_0_3"/>
<reference evidence="3 4" key="1">
    <citation type="submission" date="2012-05" db="EMBL/GenBank/DDBJ databases">
        <title>Finished chromosome of genome of Oscillatoria sp. PCC 7112.</title>
        <authorList>
            <consortium name="US DOE Joint Genome Institute"/>
            <person name="Gugger M."/>
            <person name="Coursin T."/>
            <person name="Rippka R."/>
            <person name="Tandeau De Marsac N."/>
            <person name="Huntemann M."/>
            <person name="Wei C.-L."/>
            <person name="Han J."/>
            <person name="Detter J.C."/>
            <person name="Han C."/>
            <person name="Tapia R."/>
            <person name="Davenport K."/>
            <person name="Daligault H."/>
            <person name="Erkkila T."/>
            <person name="Gu W."/>
            <person name="Munk A.C.C."/>
            <person name="Teshima H."/>
            <person name="Xu Y."/>
            <person name="Chain P."/>
            <person name="Chen A."/>
            <person name="Krypides N."/>
            <person name="Mavromatis K."/>
            <person name="Markowitz V."/>
            <person name="Szeto E."/>
            <person name="Ivanova N."/>
            <person name="Mikhailova N."/>
            <person name="Ovchinnikova G."/>
            <person name="Pagani I."/>
            <person name="Pati A."/>
            <person name="Goodwin L."/>
            <person name="Peters L."/>
            <person name="Pitluck S."/>
            <person name="Woyke T."/>
            <person name="Kerfeld C."/>
        </authorList>
    </citation>
    <scope>NUCLEOTIDE SEQUENCE [LARGE SCALE GENOMIC DNA]</scope>
    <source>
        <strain evidence="3 4">PCC 7112</strain>
    </source>
</reference>
<dbReference type="STRING" id="179408.Osc7112_5870"/>
<dbReference type="KEGG" id="oni:Osc7112_5870"/>
<dbReference type="eggNOG" id="COG2026">
    <property type="taxonomic scope" value="Bacteria"/>
</dbReference>
<keyword evidence="4" id="KW-1185">Reference proteome</keyword>
<evidence type="ECO:0000256" key="2">
    <source>
        <dbReference type="ARBA" id="ARBA00022649"/>
    </source>
</evidence>
<accession>K9VRG8</accession>
<dbReference type="Pfam" id="PF05016">
    <property type="entry name" value="ParE_toxin"/>
    <property type="match status" value="1"/>
</dbReference>
<proteinExistence type="inferred from homology"/>
<gene>
    <name evidence="3" type="ORF">Osc7112_5870</name>
</gene>
<dbReference type="SUPFAM" id="SSF143011">
    <property type="entry name" value="RelE-like"/>
    <property type="match status" value="1"/>
</dbReference>
<name>K9VRG8_9CYAN</name>
<dbReference type="InterPro" id="IPR007712">
    <property type="entry name" value="RelE/ParE_toxin"/>
</dbReference>
<dbReference type="Gene3D" id="3.30.2310.20">
    <property type="entry name" value="RelE-like"/>
    <property type="match status" value="1"/>
</dbReference>
<keyword evidence="2" id="KW-1277">Toxin-antitoxin system</keyword>
<dbReference type="EMBL" id="CP003614">
    <property type="protein sequence ID" value="AFZ10077.1"/>
    <property type="molecule type" value="Genomic_DNA"/>
</dbReference>
<dbReference type="OrthoDB" id="517126at2"/>
<evidence type="ECO:0000313" key="4">
    <source>
        <dbReference type="Proteomes" id="UP000010478"/>
    </source>
</evidence>
<dbReference type="RefSeq" id="WP_015179278.1">
    <property type="nucleotide sequence ID" value="NC_019729.1"/>
</dbReference>
<dbReference type="Proteomes" id="UP000010478">
    <property type="component" value="Chromosome"/>
</dbReference>
<dbReference type="InterPro" id="IPR035093">
    <property type="entry name" value="RelE/ParE_toxin_dom_sf"/>
</dbReference>
<evidence type="ECO:0000256" key="1">
    <source>
        <dbReference type="ARBA" id="ARBA00006226"/>
    </source>
</evidence>
<dbReference type="PANTHER" id="PTHR35601">
    <property type="entry name" value="TOXIN RELE"/>
    <property type="match status" value="1"/>
</dbReference>
<protein>
    <submittedName>
        <fullName evidence="3">Plasmid stabilization system</fullName>
    </submittedName>
</protein>